<feature type="transmembrane region" description="Helical" evidence="9">
    <location>
        <begin position="142"/>
        <end position="160"/>
    </location>
</feature>
<evidence type="ECO:0000256" key="5">
    <source>
        <dbReference type="ARBA" id="ARBA00023040"/>
    </source>
</evidence>
<evidence type="ECO:0000259" key="10">
    <source>
        <dbReference type="PROSITE" id="PS50262"/>
    </source>
</evidence>
<organism evidence="11 13">
    <name type="scientific">Adineta steineri</name>
    <dbReference type="NCBI Taxonomy" id="433720"/>
    <lineage>
        <taxon>Eukaryota</taxon>
        <taxon>Metazoa</taxon>
        <taxon>Spiralia</taxon>
        <taxon>Gnathifera</taxon>
        <taxon>Rotifera</taxon>
        <taxon>Eurotatoria</taxon>
        <taxon>Bdelloidea</taxon>
        <taxon>Adinetida</taxon>
        <taxon>Adinetidae</taxon>
        <taxon>Adineta</taxon>
    </lineage>
</organism>
<dbReference type="PROSITE" id="PS50262">
    <property type="entry name" value="G_PROTEIN_RECEP_F1_2"/>
    <property type="match status" value="1"/>
</dbReference>
<dbReference type="InterPro" id="IPR017452">
    <property type="entry name" value="GPCR_Rhodpsn_7TM"/>
</dbReference>
<dbReference type="Proteomes" id="UP000663891">
    <property type="component" value="Unassembled WGS sequence"/>
</dbReference>
<keyword evidence="4 9" id="KW-1133">Transmembrane helix</keyword>
<feature type="domain" description="G-protein coupled receptors family 1 profile" evidence="10">
    <location>
        <begin position="27"/>
        <end position="309"/>
    </location>
</feature>
<reference evidence="11" key="1">
    <citation type="submission" date="2021-02" db="EMBL/GenBank/DDBJ databases">
        <authorList>
            <person name="Nowell W R."/>
        </authorList>
    </citation>
    <scope>NUCLEOTIDE SEQUENCE</scope>
</reference>
<dbReference type="GO" id="GO:0005886">
    <property type="term" value="C:plasma membrane"/>
    <property type="evidence" value="ECO:0007669"/>
    <property type="project" value="UniProtKB-SubCell"/>
</dbReference>
<dbReference type="Proteomes" id="UP000663881">
    <property type="component" value="Unassembled WGS sequence"/>
</dbReference>
<dbReference type="GO" id="GO:0008528">
    <property type="term" value="F:G protein-coupled peptide receptor activity"/>
    <property type="evidence" value="ECO:0007669"/>
    <property type="project" value="TreeGrafter"/>
</dbReference>
<dbReference type="AlphaFoldDB" id="A0A815LPK3"/>
<evidence type="ECO:0000256" key="6">
    <source>
        <dbReference type="ARBA" id="ARBA00023136"/>
    </source>
</evidence>
<name>A0A815LPK3_9BILA</name>
<feature type="transmembrane region" description="Helical" evidence="9">
    <location>
        <begin position="289"/>
        <end position="311"/>
    </location>
</feature>
<dbReference type="InterPro" id="IPR000276">
    <property type="entry name" value="GPCR_Rhodpsn"/>
</dbReference>
<evidence type="ECO:0000313" key="12">
    <source>
        <dbReference type="EMBL" id="CAF3819596.1"/>
    </source>
</evidence>
<evidence type="ECO:0000256" key="1">
    <source>
        <dbReference type="ARBA" id="ARBA00004651"/>
    </source>
</evidence>
<feature type="transmembrane region" description="Helical" evidence="9">
    <location>
        <begin position="254"/>
        <end position="277"/>
    </location>
</feature>
<keyword evidence="6 9" id="KW-0472">Membrane</keyword>
<keyword evidence="3 9" id="KW-0812">Transmembrane</keyword>
<dbReference type="Pfam" id="PF00001">
    <property type="entry name" value="7tm_1"/>
    <property type="match status" value="1"/>
</dbReference>
<evidence type="ECO:0000256" key="8">
    <source>
        <dbReference type="ARBA" id="ARBA00023224"/>
    </source>
</evidence>
<dbReference type="EMBL" id="CAJOAY010001269">
    <property type="protein sequence ID" value="CAF3819596.1"/>
    <property type="molecule type" value="Genomic_DNA"/>
</dbReference>
<evidence type="ECO:0000256" key="4">
    <source>
        <dbReference type="ARBA" id="ARBA00022989"/>
    </source>
</evidence>
<evidence type="ECO:0000256" key="3">
    <source>
        <dbReference type="ARBA" id="ARBA00022692"/>
    </source>
</evidence>
<feature type="transmembrane region" description="Helical" evidence="9">
    <location>
        <begin position="47"/>
        <end position="66"/>
    </location>
</feature>
<protein>
    <recommendedName>
        <fullName evidence="10">G-protein coupled receptors family 1 profile domain-containing protein</fullName>
    </recommendedName>
</protein>
<feature type="transmembrane region" description="Helical" evidence="9">
    <location>
        <begin position="191"/>
        <end position="212"/>
    </location>
</feature>
<evidence type="ECO:0000256" key="2">
    <source>
        <dbReference type="ARBA" id="ARBA00022475"/>
    </source>
</evidence>
<dbReference type="PANTHER" id="PTHR24230:SF120">
    <property type="entry name" value="G-PROTEIN COUPLED RECEPTOR DAF-38"/>
    <property type="match status" value="1"/>
</dbReference>
<evidence type="ECO:0000256" key="9">
    <source>
        <dbReference type="SAM" id="Phobius"/>
    </source>
</evidence>
<evidence type="ECO:0000313" key="11">
    <source>
        <dbReference type="EMBL" id="CAF1412188.1"/>
    </source>
</evidence>
<gene>
    <name evidence="12" type="ORF">OKA104_LOCUS19589</name>
    <name evidence="11" type="ORF">VCS650_LOCUS37179</name>
</gene>
<dbReference type="SUPFAM" id="SSF81321">
    <property type="entry name" value="Family A G protein-coupled receptor-like"/>
    <property type="match status" value="1"/>
</dbReference>
<feature type="transmembrane region" description="Helical" evidence="9">
    <location>
        <begin position="12"/>
        <end position="35"/>
    </location>
</feature>
<proteinExistence type="predicted"/>
<comment type="caution">
    <text evidence="11">The sequence shown here is derived from an EMBL/GenBank/DDBJ whole genome shotgun (WGS) entry which is preliminary data.</text>
</comment>
<dbReference type="GO" id="GO:0007218">
    <property type="term" value="P:neuropeptide signaling pathway"/>
    <property type="evidence" value="ECO:0007669"/>
    <property type="project" value="TreeGrafter"/>
</dbReference>
<keyword evidence="2" id="KW-1003">Cell membrane</keyword>
<dbReference type="EMBL" id="CAJNON010000979">
    <property type="protein sequence ID" value="CAF1412188.1"/>
    <property type="molecule type" value="Genomic_DNA"/>
</dbReference>
<feature type="transmembrane region" description="Helical" evidence="9">
    <location>
        <begin position="99"/>
        <end position="121"/>
    </location>
</feature>
<dbReference type="PANTHER" id="PTHR24230">
    <property type="entry name" value="G-PROTEIN COUPLED RECEPTOR"/>
    <property type="match status" value="1"/>
</dbReference>
<evidence type="ECO:0000313" key="13">
    <source>
        <dbReference type="Proteomes" id="UP000663891"/>
    </source>
</evidence>
<keyword evidence="8" id="KW-0807">Transducer</keyword>
<keyword evidence="5" id="KW-0297">G-protein coupled receptor</keyword>
<accession>A0A815LPK3</accession>
<keyword evidence="7" id="KW-0675">Receptor</keyword>
<dbReference type="Gene3D" id="1.20.1070.10">
    <property type="entry name" value="Rhodopsin 7-helix transmembrane proteins"/>
    <property type="match status" value="1"/>
</dbReference>
<dbReference type="OrthoDB" id="9996669at2759"/>
<evidence type="ECO:0000256" key="7">
    <source>
        <dbReference type="ARBA" id="ARBA00023170"/>
    </source>
</evidence>
<comment type="subcellular location">
    <subcellularLocation>
        <location evidence="1">Cell membrane</location>
        <topology evidence="1">Multi-pass membrane protein</topology>
    </subcellularLocation>
</comment>
<sequence>MIATLADLGYFIFGLYSLLLILSGTPLNLLCFYIFKRVIPNRSNATIIVFSYLALIELLIPFTWNLNYTIRELVWKRQTNSTIKNLEEHSLFVCKLVSFSAYFLLQCAAWLKTLATFARCVSVHNEWTIRKYILNSRAIHRLCWMTIILIGIMNFPIWIVNGKEAFSIDKNNKTQKQIMCYRSVFFKYWEIVHLLLYNFIPFTFMILCNIAIIRHVRESRRRTQRSKMRSASIVKSPSTLSSNRRSLATSDGRLTKTLIFITIFFIICTSPSAIFYISLGKIIKRHRHLITMGLSNLATTSHVSSFIIYWLTSSDFKNAVISFLYCRAPVSQGPSAEDKLQHSRYSTRAVSTSMRASSSDLQRKLPTLYLSPSID</sequence>